<keyword evidence="2" id="KW-1185">Reference proteome</keyword>
<dbReference type="STRING" id="1792290.MSP8886_02294"/>
<dbReference type="EMBL" id="FLOB01000004">
    <property type="protein sequence ID" value="SBS31961.1"/>
    <property type="molecule type" value="Genomic_DNA"/>
</dbReference>
<dbReference type="RefSeq" id="WP_067016476.1">
    <property type="nucleotide sequence ID" value="NZ_FLOB01000004.1"/>
</dbReference>
<evidence type="ECO:0008006" key="3">
    <source>
        <dbReference type="Google" id="ProtNLM"/>
    </source>
</evidence>
<proteinExistence type="predicted"/>
<evidence type="ECO:0000313" key="2">
    <source>
        <dbReference type="Proteomes" id="UP000092544"/>
    </source>
</evidence>
<organism evidence="1 2">
    <name type="scientific">Marinomonas spartinae</name>
    <dbReference type="NCBI Taxonomy" id="1792290"/>
    <lineage>
        <taxon>Bacteria</taxon>
        <taxon>Pseudomonadati</taxon>
        <taxon>Pseudomonadota</taxon>
        <taxon>Gammaproteobacteria</taxon>
        <taxon>Oceanospirillales</taxon>
        <taxon>Oceanospirillaceae</taxon>
        <taxon>Marinomonas</taxon>
    </lineage>
</organism>
<reference evidence="1 2" key="1">
    <citation type="submission" date="2016-06" db="EMBL/GenBank/DDBJ databases">
        <authorList>
            <person name="Kjaerup R.B."/>
            <person name="Dalgaard T.S."/>
            <person name="Juul-Madsen H.R."/>
        </authorList>
    </citation>
    <scope>NUCLEOTIDE SEQUENCE [LARGE SCALE GENOMIC DNA]</scope>
    <source>
        <strain evidence="1 2">CECT 8886</strain>
    </source>
</reference>
<gene>
    <name evidence="1" type="ORF">MSP8886_02294</name>
</gene>
<name>A0A1A8THV5_9GAMM</name>
<accession>A0A1A8THV5</accession>
<dbReference type="OrthoDB" id="9762853at2"/>
<sequence>MTTRQQRNNKALSPHFFQLQEQSFEQLLVWAKRFARLVPYRDQNDQAAGHWGGMFEQSELVVSAAVLSINLDQYKLQFKQAKQLGEASTQQYLLHLYHQLNQWYVHLPSSPDIAYQLKFTLLNLFQTHLAAPLKQLLENIAPGDRPDISQFDPLWGLDQLALVQRLLPKPVDHSQFCFSKIHLVITRLQNTCQSILTASLKQGEHAPQLALYISFLKLFERAQQKINTFTHRHLLFYYQDVLQQDYKKVPDDQVYLKLSQSTTSSIPVEINKGDVFSPGSNAQFQRIDYQATYPMVVTDAEVTHAFNLTLHRDPQASPEREMGFVCGINTQKIMMTADAKEPDFPKTQRFRMFGTPVEKNASQENSPTQTMGLVISNPILAMAEGQRELTLHFELQEIRQGMIEQQLYLFSEFKDHQGQEPDIRAVLTQFFEHLLVIHRHLLDHVDNKISASQLVAKLQPEQIQQLTAHSPAQQLHDIYRLFFLTLLKQTAQSKDNDQQAVFFGIFGQLICRYILSPNDWLTKSDRADIYDNAKMLADKQIIDSVALETIEGLLSHSKTTAFYQLFNGVFHVEITTTDGWKSIRNSQIHPINETEDDNTTSQRMGFILSLKMDPGFSATVPATPEQHGQQWSLPHPALRLTLKKQTNCYPYSIFQGFEWSSVSIHCQVTGMTRFQLYNNDGQTDPSQPFLPFGAQPSDESYLVIANEELARKNIKSLTFQMDWADLPRGSDGFRQHYEGYPHLVKNHSFQVSTDVLNNGQWTTLGPLSQPLFQPAVGVLEKSSSLRINAMQQAFTPVTQGWPTTPFSPQSGIRNGLFKIKLNGPQNAFGHRDYGPLFSQVLTANAKTKKPKPLPNLPYTPILNRFSVDYEADSHIDLTRLDSDHQGKIIHLHPFGESQIYPPIEETRRRLPRLMPDYQLDSQLFIGLSASQLSGYLNVFFLFDGSSKLLTPYPSTSYHWHYLVNNEWIALSPQNIIHDTTQGFLTTGIVTLDIPDNINSTHQIMPNGVYWLRVSTNHGVNRYPNCLHVATHVLQVNGRCDPTLSASFSEWKNYPKQPNLGKIAQLTPMKQTQEQETQEQWITRISETLRHKGQAITPWDYERLVLEKFTDIGAAYCFSSRQFDRQEPSPGRVLLIVTPRKTECQHSPCQPKMVDATALLSIRNMLQSVGRQGLQIEVRNPGYEKIQVRCRVSFHAGVHHGLALRQLNYAIHCALCPWQENSMNQGLGWQLSLNKLASFINQQPNVANVSGISVLKISQQQTRYALQDSASTQQPIKAQYPWYLLIPREHHYIQIENDSITMLPEPTGIGELIIGEEFIINPDNAAITNITAPALDDGTT</sequence>
<dbReference type="Proteomes" id="UP000092544">
    <property type="component" value="Unassembled WGS sequence"/>
</dbReference>
<protein>
    <recommendedName>
        <fullName evidence="3">Baseplate protein J-like domain-containing protein</fullName>
    </recommendedName>
</protein>
<evidence type="ECO:0000313" key="1">
    <source>
        <dbReference type="EMBL" id="SBS31961.1"/>
    </source>
</evidence>